<reference evidence="1 2" key="1">
    <citation type="submission" date="2018-09" db="EMBL/GenBank/DDBJ databases">
        <title>Phylogeny of the Shewanellaceae, and recommendation for two new genera, Pseudoshewanella and Parashewanella.</title>
        <authorList>
            <person name="Wang G."/>
        </authorList>
    </citation>
    <scope>NUCLEOTIDE SEQUENCE [LARGE SCALE GENOMIC DNA]</scope>
    <source>
        <strain evidence="1 2">C51</strain>
    </source>
</reference>
<evidence type="ECO:0000313" key="1">
    <source>
        <dbReference type="EMBL" id="RLV59867.1"/>
    </source>
</evidence>
<keyword evidence="2" id="KW-1185">Reference proteome</keyword>
<dbReference type="EMBL" id="QZEI01000025">
    <property type="protein sequence ID" value="RLV59867.1"/>
    <property type="molecule type" value="Genomic_DNA"/>
</dbReference>
<gene>
    <name evidence="1" type="ORF">D5018_09865</name>
</gene>
<accession>A0A3L8PWN8</accession>
<name>A0A3L8PWN8_9GAMM</name>
<protein>
    <submittedName>
        <fullName evidence="1">Uncharacterized protein</fullName>
    </submittedName>
</protein>
<dbReference type="OrthoDB" id="9820008at2"/>
<dbReference type="Proteomes" id="UP000281474">
    <property type="component" value="Unassembled WGS sequence"/>
</dbReference>
<dbReference type="RefSeq" id="WP_121838835.1">
    <property type="nucleotide sequence ID" value="NZ_ML014774.1"/>
</dbReference>
<dbReference type="AlphaFoldDB" id="A0A3L8PWN8"/>
<comment type="caution">
    <text evidence="1">The sequence shown here is derived from an EMBL/GenBank/DDBJ whole genome shotgun (WGS) entry which is preliminary data.</text>
</comment>
<proteinExistence type="predicted"/>
<sequence>MIVFSRPIPVRNVNLSAFKPAKASKKGKTKFNSFDYKVEEINPESGIGKYMEPLDSSRTLLRRLAMWIRSSTKYFYRRITEEMALDIATKVLNQCDTPNDSMLLSFNDGEYSAILVRTRVGYNFISYAKRNKLKQSQLKRRKFSADGHIYADDSIYLKNQLLKYIDYFENKANWITLLRWQALQNGEEFDEEAVNHSLQLDGINACDLAMLFIKVGLGHKIQETEKIRRRFFYVPLDFHKI</sequence>
<evidence type="ECO:0000313" key="2">
    <source>
        <dbReference type="Proteomes" id="UP000281474"/>
    </source>
</evidence>
<organism evidence="1 2">
    <name type="scientific">Parashewanella curva</name>
    <dbReference type="NCBI Taxonomy" id="2338552"/>
    <lineage>
        <taxon>Bacteria</taxon>
        <taxon>Pseudomonadati</taxon>
        <taxon>Pseudomonadota</taxon>
        <taxon>Gammaproteobacteria</taxon>
        <taxon>Alteromonadales</taxon>
        <taxon>Shewanellaceae</taxon>
        <taxon>Parashewanella</taxon>
    </lineage>
</organism>